<comment type="caution">
    <text evidence="1">The sequence shown here is derived from an EMBL/GenBank/DDBJ whole genome shotgun (WGS) entry which is preliminary data.</text>
</comment>
<sequence length="64" mass="7182">MYVGEMEFCDGCGRPALLAVVESAHHTSQGLVRYRRCDCGHRWVQVFAFADARPATWPVGSARR</sequence>
<dbReference type="RefSeq" id="WP_377262326.1">
    <property type="nucleotide sequence ID" value="NZ_JBHLUH010000099.1"/>
</dbReference>
<keyword evidence="2" id="KW-1185">Reference proteome</keyword>
<evidence type="ECO:0000313" key="2">
    <source>
        <dbReference type="Proteomes" id="UP001589867"/>
    </source>
</evidence>
<dbReference type="EMBL" id="JBHLUH010000099">
    <property type="protein sequence ID" value="MFC0534008.1"/>
    <property type="molecule type" value="Genomic_DNA"/>
</dbReference>
<gene>
    <name evidence="1" type="ORF">ACFFIA_41070</name>
</gene>
<name>A0ABV6MH05_9ACTN</name>
<evidence type="ECO:0000313" key="1">
    <source>
        <dbReference type="EMBL" id="MFC0534008.1"/>
    </source>
</evidence>
<reference evidence="1 2" key="1">
    <citation type="submission" date="2024-09" db="EMBL/GenBank/DDBJ databases">
        <authorList>
            <person name="Sun Q."/>
            <person name="Mori K."/>
        </authorList>
    </citation>
    <scope>NUCLEOTIDE SEQUENCE [LARGE SCALE GENOMIC DNA]</scope>
    <source>
        <strain evidence="1 2">TBRC 3947</strain>
    </source>
</reference>
<evidence type="ECO:0008006" key="3">
    <source>
        <dbReference type="Google" id="ProtNLM"/>
    </source>
</evidence>
<organism evidence="1 2">
    <name type="scientific">Phytohabitans kaempferiae</name>
    <dbReference type="NCBI Taxonomy" id="1620943"/>
    <lineage>
        <taxon>Bacteria</taxon>
        <taxon>Bacillati</taxon>
        <taxon>Actinomycetota</taxon>
        <taxon>Actinomycetes</taxon>
        <taxon>Micromonosporales</taxon>
        <taxon>Micromonosporaceae</taxon>
    </lineage>
</organism>
<proteinExistence type="predicted"/>
<dbReference type="Proteomes" id="UP001589867">
    <property type="component" value="Unassembled WGS sequence"/>
</dbReference>
<protein>
    <recommendedName>
        <fullName evidence="3">TFIIS-type domain-containing protein</fullName>
    </recommendedName>
</protein>
<accession>A0ABV6MH05</accession>